<feature type="coiled-coil region" evidence="1">
    <location>
        <begin position="21"/>
        <end position="96"/>
    </location>
</feature>
<reference evidence="2" key="1">
    <citation type="journal article" date="2014" name="PLoS ONE">
        <title>Transcriptome-Based Identification of ABC Transporters in the Western Tarnished Plant Bug Lygus hesperus.</title>
        <authorList>
            <person name="Hull J.J."/>
            <person name="Chaney K."/>
            <person name="Geib S.M."/>
            <person name="Fabrick J.A."/>
            <person name="Brent C.S."/>
            <person name="Walsh D."/>
            <person name="Lavine L.C."/>
        </authorList>
    </citation>
    <scope>NUCLEOTIDE SEQUENCE</scope>
</reference>
<evidence type="ECO:0000313" key="2">
    <source>
        <dbReference type="EMBL" id="JAG38383.1"/>
    </source>
</evidence>
<feature type="non-terminal residue" evidence="2">
    <location>
        <position position="150"/>
    </location>
</feature>
<protein>
    <submittedName>
        <fullName evidence="2">Uncharacterized protein C11D3.04c</fullName>
    </submittedName>
</protein>
<dbReference type="AlphaFoldDB" id="A0A0A9Z4X2"/>
<dbReference type="EMBL" id="GBHO01005221">
    <property type="protein sequence ID" value="JAG38383.1"/>
    <property type="molecule type" value="Transcribed_RNA"/>
</dbReference>
<reference evidence="2" key="2">
    <citation type="submission" date="2014-07" db="EMBL/GenBank/DDBJ databases">
        <authorList>
            <person name="Hull J."/>
        </authorList>
    </citation>
    <scope>NUCLEOTIDE SEQUENCE</scope>
</reference>
<evidence type="ECO:0000256" key="1">
    <source>
        <dbReference type="SAM" id="Coils"/>
    </source>
</evidence>
<sequence>MPPKTDPMLEVLEKLKKLDTFEEKLKKLDLLDEKLAKLDKLDGMEVKIGEVVSTCSGLRTDLQRVSHEMEESRANVDEIRNTCMSNQKEIMELKNQVTSHDRTSRRNNLVIYNFGKISDNPRELTSSVLEMFRDLLGVNVRDIDNDSVQR</sequence>
<gene>
    <name evidence="2" type="ORF">CM83_14070</name>
</gene>
<proteinExistence type="predicted"/>
<organism evidence="2">
    <name type="scientific">Lygus hesperus</name>
    <name type="common">Western plant bug</name>
    <dbReference type="NCBI Taxonomy" id="30085"/>
    <lineage>
        <taxon>Eukaryota</taxon>
        <taxon>Metazoa</taxon>
        <taxon>Ecdysozoa</taxon>
        <taxon>Arthropoda</taxon>
        <taxon>Hexapoda</taxon>
        <taxon>Insecta</taxon>
        <taxon>Pterygota</taxon>
        <taxon>Neoptera</taxon>
        <taxon>Paraneoptera</taxon>
        <taxon>Hemiptera</taxon>
        <taxon>Heteroptera</taxon>
        <taxon>Panheteroptera</taxon>
        <taxon>Cimicomorpha</taxon>
        <taxon>Miridae</taxon>
        <taxon>Mirini</taxon>
        <taxon>Lygus</taxon>
    </lineage>
</organism>
<name>A0A0A9Z4X2_LYGHE</name>
<accession>A0A0A9Z4X2</accession>
<keyword evidence="1" id="KW-0175">Coiled coil</keyword>